<dbReference type="PANTHER" id="PTHR45884">
    <property type="entry name" value="N-ACETYLTRANSFERASE ECO"/>
    <property type="match status" value="1"/>
</dbReference>
<evidence type="ECO:0000259" key="10">
    <source>
        <dbReference type="Pfam" id="PF13878"/>
    </source>
</evidence>
<keyword evidence="5" id="KW-0863">Zinc-finger</keyword>
<feature type="domain" description="N-acetyltransferase ESCO zinc-finger" evidence="10">
    <location>
        <begin position="2"/>
        <end position="40"/>
    </location>
</feature>
<keyword evidence="13" id="KW-1185">Reference proteome</keyword>
<gene>
    <name evidence="12" type="ORF">WJX72_001367</name>
</gene>
<evidence type="ECO:0000256" key="7">
    <source>
        <dbReference type="ARBA" id="ARBA00023242"/>
    </source>
</evidence>
<keyword evidence="9" id="KW-0012">Acyltransferase</keyword>
<sequence length="240" mass="26030">MQLHLDAGQANFAHTTCKVCGLVYAQGEERDEKVHAAFHSSVLQGIRFQGWQNERVIKLDGSKGRILLVHPTDSAAHLKKVKDISTFLEEQMGLVAGWLLSVPCKVFLYISAGKRMVGCVVTERISLAHPVIAWCTGAPDAPSPPTAPTAMPPVVGRPQRTLLTTDQGCPTKAICGVRLMWVSLEARGQGIASQLLDMARCNCLAGYIVPRHELAFSQPTSDGQAFAARYTGTKAFLVYT</sequence>
<proteinExistence type="inferred from homology"/>
<comment type="subcellular location">
    <subcellularLocation>
        <location evidence="1">Nucleus</location>
    </subcellularLocation>
</comment>
<dbReference type="GO" id="GO:0005634">
    <property type="term" value="C:nucleus"/>
    <property type="evidence" value="ECO:0007669"/>
    <property type="project" value="UniProtKB-SubCell"/>
</dbReference>
<dbReference type="GO" id="GO:0000785">
    <property type="term" value="C:chromatin"/>
    <property type="evidence" value="ECO:0007669"/>
    <property type="project" value="TreeGrafter"/>
</dbReference>
<dbReference type="AlphaFoldDB" id="A0AAW1PPA5"/>
<keyword evidence="3" id="KW-0808">Transferase</keyword>
<protein>
    <recommendedName>
        <fullName evidence="14">N-acetyltransferase ESCO2</fullName>
    </recommendedName>
</protein>
<evidence type="ECO:0000313" key="12">
    <source>
        <dbReference type="EMBL" id="KAK9809903.1"/>
    </source>
</evidence>
<dbReference type="EMBL" id="JALJOR010000010">
    <property type="protein sequence ID" value="KAK9809903.1"/>
    <property type="molecule type" value="Genomic_DNA"/>
</dbReference>
<comment type="similarity">
    <text evidence="2">Belongs to the acetyltransferase family. ECO subfamily.</text>
</comment>
<accession>A0AAW1PPA5</accession>
<evidence type="ECO:0000256" key="6">
    <source>
        <dbReference type="ARBA" id="ARBA00022833"/>
    </source>
</evidence>
<evidence type="ECO:0000256" key="5">
    <source>
        <dbReference type="ARBA" id="ARBA00022771"/>
    </source>
</evidence>
<reference evidence="12 13" key="1">
    <citation type="journal article" date="2024" name="Nat. Commun.">
        <title>Phylogenomics reveals the evolutionary origins of lichenization in chlorophyte algae.</title>
        <authorList>
            <person name="Puginier C."/>
            <person name="Libourel C."/>
            <person name="Otte J."/>
            <person name="Skaloud P."/>
            <person name="Haon M."/>
            <person name="Grisel S."/>
            <person name="Petersen M."/>
            <person name="Berrin J.G."/>
            <person name="Delaux P.M."/>
            <person name="Dal Grande F."/>
            <person name="Keller J."/>
        </authorList>
    </citation>
    <scope>NUCLEOTIDE SEQUENCE [LARGE SCALE GENOMIC DNA]</scope>
    <source>
        <strain evidence="12 13">SAG 2043</strain>
    </source>
</reference>
<dbReference type="Pfam" id="PF13878">
    <property type="entry name" value="zf-C2H2_3"/>
    <property type="match status" value="1"/>
</dbReference>
<evidence type="ECO:0000256" key="9">
    <source>
        <dbReference type="ARBA" id="ARBA00023315"/>
    </source>
</evidence>
<dbReference type="GO" id="GO:0007064">
    <property type="term" value="P:mitotic sister chromatid cohesion"/>
    <property type="evidence" value="ECO:0007669"/>
    <property type="project" value="TreeGrafter"/>
</dbReference>
<dbReference type="GO" id="GO:0061733">
    <property type="term" value="F:protein-lysine-acetyltransferase activity"/>
    <property type="evidence" value="ECO:0007669"/>
    <property type="project" value="TreeGrafter"/>
</dbReference>
<evidence type="ECO:0000256" key="2">
    <source>
        <dbReference type="ARBA" id="ARBA00005816"/>
    </source>
</evidence>
<evidence type="ECO:0000256" key="4">
    <source>
        <dbReference type="ARBA" id="ARBA00022723"/>
    </source>
</evidence>
<keyword evidence="7" id="KW-0539">Nucleus</keyword>
<evidence type="ECO:0008006" key="14">
    <source>
        <dbReference type="Google" id="ProtNLM"/>
    </source>
</evidence>
<evidence type="ECO:0000259" key="11">
    <source>
        <dbReference type="Pfam" id="PF13880"/>
    </source>
</evidence>
<dbReference type="Pfam" id="PF13880">
    <property type="entry name" value="Acetyltransf_13"/>
    <property type="match status" value="1"/>
</dbReference>
<keyword evidence="4" id="KW-0479">Metal-binding</keyword>
<feature type="domain" description="N-acetyltransferase ESCO acetyl-transferase" evidence="11">
    <location>
        <begin position="172"/>
        <end position="239"/>
    </location>
</feature>
<dbReference type="InterPro" id="IPR028009">
    <property type="entry name" value="ESCO_Acetyltransf_dom"/>
</dbReference>
<evidence type="ECO:0000256" key="3">
    <source>
        <dbReference type="ARBA" id="ARBA00022679"/>
    </source>
</evidence>
<evidence type="ECO:0000256" key="1">
    <source>
        <dbReference type="ARBA" id="ARBA00004123"/>
    </source>
</evidence>
<keyword evidence="8" id="KW-0131">Cell cycle</keyword>
<evidence type="ECO:0000256" key="8">
    <source>
        <dbReference type="ARBA" id="ARBA00023306"/>
    </source>
</evidence>
<keyword evidence="6" id="KW-0862">Zinc</keyword>
<dbReference type="GO" id="GO:0008270">
    <property type="term" value="F:zinc ion binding"/>
    <property type="evidence" value="ECO:0007669"/>
    <property type="project" value="UniProtKB-KW"/>
</dbReference>
<organism evidence="12 13">
    <name type="scientific">[Myrmecia] bisecta</name>
    <dbReference type="NCBI Taxonomy" id="41462"/>
    <lineage>
        <taxon>Eukaryota</taxon>
        <taxon>Viridiplantae</taxon>
        <taxon>Chlorophyta</taxon>
        <taxon>core chlorophytes</taxon>
        <taxon>Trebouxiophyceae</taxon>
        <taxon>Trebouxiales</taxon>
        <taxon>Trebouxiaceae</taxon>
        <taxon>Myrmecia</taxon>
    </lineage>
</organism>
<name>A0AAW1PPA5_9CHLO</name>
<dbReference type="PANTHER" id="PTHR45884:SF2">
    <property type="entry name" value="N-ACETYLTRANSFERASE ECO"/>
    <property type="match status" value="1"/>
</dbReference>
<evidence type="ECO:0000313" key="13">
    <source>
        <dbReference type="Proteomes" id="UP001489004"/>
    </source>
</evidence>
<dbReference type="Proteomes" id="UP001489004">
    <property type="component" value="Unassembled WGS sequence"/>
</dbReference>
<comment type="caution">
    <text evidence="12">The sequence shown here is derived from an EMBL/GenBank/DDBJ whole genome shotgun (WGS) entry which is preliminary data.</text>
</comment>
<dbReference type="InterPro" id="IPR028005">
    <property type="entry name" value="AcTrfase_ESCO_Znf_dom"/>
</dbReference>